<dbReference type="Proteomes" id="UP000297703">
    <property type="component" value="Unassembled WGS sequence"/>
</dbReference>
<name>A0A4D9ECC5_9SAUR</name>
<protein>
    <submittedName>
        <fullName evidence="2">Whirlin</fullName>
    </submittedName>
</protein>
<proteinExistence type="predicted"/>
<accession>A0A4D9ECC5</accession>
<reference evidence="2 3" key="1">
    <citation type="submission" date="2019-04" db="EMBL/GenBank/DDBJ databases">
        <title>Draft genome of the big-headed turtle Platysternon megacephalum.</title>
        <authorList>
            <person name="Gong S."/>
        </authorList>
    </citation>
    <scope>NUCLEOTIDE SEQUENCE [LARGE SCALE GENOMIC DNA]</scope>
    <source>
        <strain evidence="2">DO16091913</strain>
        <tissue evidence="2">Muscle</tissue>
    </source>
</reference>
<sequence length="142" mass="16018">MEAWNKGADKGVKKASGLLHHTCRVGSLGSQRDDSEAKKPQLQGQSLTEQREYKKPYRWAFGGYLPDRCFYMQHKDETLLQPDPSRDFKWELGKAAQGVFSGLHSSPRTQRHAGLSPPSRMETNFSADLDLVESSNNHNQTV</sequence>
<dbReference type="EMBL" id="QXTE01000058">
    <property type="protein sequence ID" value="TFK09051.1"/>
    <property type="molecule type" value="Genomic_DNA"/>
</dbReference>
<keyword evidence="3" id="KW-1185">Reference proteome</keyword>
<feature type="region of interest" description="Disordered" evidence="1">
    <location>
        <begin position="101"/>
        <end position="122"/>
    </location>
</feature>
<evidence type="ECO:0000256" key="1">
    <source>
        <dbReference type="SAM" id="MobiDB-lite"/>
    </source>
</evidence>
<gene>
    <name evidence="2" type="ORF">DR999_PMT07920</name>
</gene>
<dbReference type="AlphaFoldDB" id="A0A4D9ECC5"/>
<reference evidence="2 3" key="2">
    <citation type="submission" date="2019-04" db="EMBL/GenBank/DDBJ databases">
        <title>The genome sequence of big-headed turtle.</title>
        <authorList>
            <person name="Gong S."/>
        </authorList>
    </citation>
    <scope>NUCLEOTIDE SEQUENCE [LARGE SCALE GENOMIC DNA]</scope>
    <source>
        <strain evidence="2">DO16091913</strain>
        <tissue evidence="2">Muscle</tissue>
    </source>
</reference>
<comment type="caution">
    <text evidence="2">The sequence shown here is derived from an EMBL/GenBank/DDBJ whole genome shotgun (WGS) entry which is preliminary data.</text>
</comment>
<feature type="region of interest" description="Disordered" evidence="1">
    <location>
        <begin position="23"/>
        <end position="49"/>
    </location>
</feature>
<evidence type="ECO:0000313" key="2">
    <source>
        <dbReference type="EMBL" id="TFK09051.1"/>
    </source>
</evidence>
<evidence type="ECO:0000313" key="3">
    <source>
        <dbReference type="Proteomes" id="UP000297703"/>
    </source>
</evidence>
<organism evidence="2 3">
    <name type="scientific">Platysternon megacephalum</name>
    <name type="common">big-headed turtle</name>
    <dbReference type="NCBI Taxonomy" id="55544"/>
    <lineage>
        <taxon>Eukaryota</taxon>
        <taxon>Metazoa</taxon>
        <taxon>Chordata</taxon>
        <taxon>Craniata</taxon>
        <taxon>Vertebrata</taxon>
        <taxon>Euteleostomi</taxon>
        <taxon>Archelosauria</taxon>
        <taxon>Testudinata</taxon>
        <taxon>Testudines</taxon>
        <taxon>Cryptodira</taxon>
        <taxon>Durocryptodira</taxon>
        <taxon>Testudinoidea</taxon>
        <taxon>Platysternidae</taxon>
        <taxon>Platysternon</taxon>
    </lineage>
</organism>